<dbReference type="OMA" id="VAHRDNA"/>
<accession>A0A3E2HE90</accession>
<evidence type="ECO:0000256" key="2">
    <source>
        <dbReference type="RuleBase" id="RU003457"/>
    </source>
</evidence>
<dbReference type="InterPro" id="IPR014710">
    <property type="entry name" value="RmlC-like_jellyroll"/>
</dbReference>
<dbReference type="STRING" id="5539.A0A3E2HE90"/>
<feature type="domain" description="Pirin C-terminal" evidence="4">
    <location>
        <begin position="158"/>
        <end position="263"/>
    </location>
</feature>
<evidence type="ECO:0000256" key="1">
    <source>
        <dbReference type="ARBA" id="ARBA00008416"/>
    </source>
</evidence>
<gene>
    <name evidence="5" type="ORF">B7463_g4591</name>
</gene>
<comment type="similarity">
    <text evidence="1 2">Belongs to the pirin family.</text>
</comment>
<feature type="non-terminal residue" evidence="5">
    <location>
        <position position="1"/>
    </location>
</feature>
<evidence type="ECO:0000313" key="5">
    <source>
        <dbReference type="EMBL" id="RFU31728.1"/>
    </source>
</evidence>
<reference evidence="5 6" key="1">
    <citation type="submission" date="2018-05" db="EMBL/GenBank/DDBJ databases">
        <title>Draft genome sequence of Scytalidium lignicola DSM 105466, a ubiquitous saprotrophic fungus.</title>
        <authorList>
            <person name="Buettner E."/>
            <person name="Gebauer A.M."/>
            <person name="Hofrichter M."/>
            <person name="Liers C."/>
            <person name="Kellner H."/>
        </authorList>
    </citation>
    <scope>NUCLEOTIDE SEQUENCE [LARGE SCALE GENOMIC DNA]</scope>
    <source>
        <strain evidence="5 6">DSM 105466</strain>
    </source>
</reference>
<dbReference type="Pfam" id="PF05726">
    <property type="entry name" value="Pirin_C"/>
    <property type="match status" value="1"/>
</dbReference>
<dbReference type="OrthoDB" id="198735at2759"/>
<dbReference type="PANTHER" id="PTHR13903">
    <property type="entry name" value="PIRIN-RELATED"/>
    <property type="match status" value="1"/>
</dbReference>
<dbReference type="Gene3D" id="2.60.120.10">
    <property type="entry name" value="Jelly Rolls"/>
    <property type="match status" value="2"/>
</dbReference>
<dbReference type="CDD" id="cd02247">
    <property type="entry name" value="cupin_pirin_C"/>
    <property type="match status" value="1"/>
</dbReference>
<evidence type="ECO:0000259" key="4">
    <source>
        <dbReference type="Pfam" id="PF05726"/>
    </source>
</evidence>
<feature type="non-terminal residue" evidence="5">
    <location>
        <position position="281"/>
    </location>
</feature>
<name>A0A3E2HE90_SCYLI</name>
<dbReference type="InterPro" id="IPR008778">
    <property type="entry name" value="Pirin_C_dom"/>
</dbReference>
<dbReference type="EMBL" id="NCSJ02000069">
    <property type="protein sequence ID" value="RFU31728.1"/>
    <property type="molecule type" value="Genomic_DNA"/>
</dbReference>
<organism evidence="5 6">
    <name type="scientific">Scytalidium lignicola</name>
    <name type="common">Hyphomycete</name>
    <dbReference type="NCBI Taxonomy" id="5539"/>
    <lineage>
        <taxon>Eukaryota</taxon>
        <taxon>Fungi</taxon>
        <taxon>Dikarya</taxon>
        <taxon>Ascomycota</taxon>
        <taxon>Pezizomycotina</taxon>
        <taxon>Leotiomycetes</taxon>
        <taxon>Leotiomycetes incertae sedis</taxon>
        <taxon>Scytalidium</taxon>
    </lineage>
</organism>
<evidence type="ECO:0000259" key="3">
    <source>
        <dbReference type="Pfam" id="PF02678"/>
    </source>
</evidence>
<evidence type="ECO:0000313" key="6">
    <source>
        <dbReference type="Proteomes" id="UP000258309"/>
    </source>
</evidence>
<dbReference type="PIRSF" id="PIRSF006232">
    <property type="entry name" value="Pirin"/>
    <property type="match status" value="1"/>
</dbReference>
<keyword evidence="6" id="KW-1185">Reference proteome</keyword>
<dbReference type="AlphaFoldDB" id="A0A3E2HE90"/>
<dbReference type="Proteomes" id="UP000258309">
    <property type="component" value="Unassembled WGS sequence"/>
</dbReference>
<feature type="domain" description="Pirin N-terminal" evidence="3">
    <location>
        <begin position="40"/>
        <end position="102"/>
    </location>
</feature>
<comment type="caution">
    <text evidence="5">The sequence shown here is derived from an EMBL/GenBank/DDBJ whole genome shotgun (WGS) entry which is preliminary data.</text>
</comment>
<evidence type="ECO:0008006" key="7">
    <source>
        <dbReference type="Google" id="ProtNLM"/>
    </source>
</evidence>
<sequence length="281" mass="30956">MATARSVKQTFIALEVSEGQGMRVRRAIPSPDLPNLTPFIISLIISGAINHEDFLGNKGTIGPGGIQVMTAGRGIMHSEQTKRADPKLDPPDSIVEAIQLWVDLPHNLRYTAPGYLGIKASKIPVLKIDGGRVTVRIIAGESHGKKAKYNLTHAPMWYFDISMKPGGRIQQIIQKGWNAFLYTLHGNIFVDGAPRIGKFCTVEFGGEGDYVEVFVPDNEEEGARFILLAGMPLDQKIVHYGPFVLSDEDEVRKAISDFRLGMNGFERALTWESDISKSLGH</sequence>
<dbReference type="SUPFAM" id="SSF51182">
    <property type="entry name" value="RmlC-like cupins"/>
    <property type="match status" value="1"/>
</dbReference>
<protein>
    <recommendedName>
        <fullName evidence="7">Pirin N-terminal domain-containing protein</fullName>
    </recommendedName>
</protein>
<dbReference type="InterPro" id="IPR003829">
    <property type="entry name" value="Pirin_N_dom"/>
</dbReference>
<dbReference type="InterPro" id="IPR012093">
    <property type="entry name" value="Pirin"/>
</dbReference>
<dbReference type="Pfam" id="PF02678">
    <property type="entry name" value="Pirin"/>
    <property type="match status" value="1"/>
</dbReference>
<dbReference type="PANTHER" id="PTHR13903:SF8">
    <property type="entry name" value="PIRIN"/>
    <property type="match status" value="1"/>
</dbReference>
<proteinExistence type="inferred from homology"/>
<dbReference type="InterPro" id="IPR011051">
    <property type="entry name" value="RmlC_Cupin_sf"/>
</dbReference>